<feature type="domain" description="Cyclin-like" evidence="6">
    <location>
        <begin position="149"/>
        <end position="233"/>
    </location>
</feature>
<comment type="similarity">
    <text evidence="4">Belongs to the cyclin family.</text>
</comment>
<dbReference type="InterPro" id="IPR039361">
    <property type="entry name" value="Cyclin"/>
</dbReference>
<dbReference type="STRING" id="137246.A0A401S8K2"/>
<evidence type="ECO:0000259" key="6">
    <source>
        <dbReference type="SMART" id="SM00385"/>
    </source>
</evidence>
<dbReference type="AlphaFoldDB" id="A0A401S8K2"/>
<dbReference type="SMART" id="SM00385">
    <property type="entry name" value="CYCLIN"/>
    <property type="match status" value="2"/>
</dbReference>
<evidence type="ECO:0000256" key="1">
    <source>
        <dbReference type="ARBA" id="ARBA00022618"/>
    </source>
</evidence>
<dbReference type="InterPro" id="IPR048258">
    <property type="entry name" value="Cyclins_cyclin-box"/>
</dbReference>
<feature type="region of interest" description="Disordered" evidence="5">
    <location>
        <begin position="1"/>
        <end position="48"/>
    </location>
</feature>
<dbReference type="Gene3D" id="1.10.472.10">
    <property type="entry name" value="Cyclin-like"/>
    <property type="match status" value="2"/>
</dbReference>
<accession>A0A401S8K2</accession>
<dbReference type="OMA" id="RNCLARQ"/>
<keyword evidence="9" id="KW-1185">Reference proteome</keyword>
<organism evidence="8 9">
    <name type="scientific">Chiloscyllium punctatum</name>
    <name type="common">Brownbanded bambooshark</name>
    <name type="synonym">Hemiscyllium punctatum</name>
    <dbReference type="NCBI Taxonomy" id="137246"/>
    <lineage>
        <taxon>Eukaryota</taxon>
        <taxon>Metazoa</taxon>
        <taxon>Chordata</taxon>
        <taxon>Craniata</taxon>
        <taxon>Vertebrata</taxon>
        <taxon>Chondrichthyes</taxon>
        <taxon>Elasmobranchii</taxon>
        <taxon>Galeomorphii</taxon>
        <taxon>Galeoidea</taxon>
        <taxon>Orectolobiformes</taxon>
        <taxon>Hemiscylliidae</taxon>
        <taxon>Chiloscyllium</taxon>
    </lineage>
</organism>
<dbReference type="InterPro" id="IPR013763">
    <property type="entry name" value="Cyclin-like_dom"/>
</dbReference>
<dbReference type="Pfam" id="PF02984">
    <property type="entry name" value="Cyclin_C"/>
    <property type="match status" value="1"/>
</dbReference>
<comment type="caution">
    <text evidence="8">The sequence shown here is derived from an EMBL/GenBank/DDBJ whole genome shotgun (WGS) entry which is preliminary data.</text>
</comment>
<dbReference type="SMART" id="SM01332">
    <property type="entry name" value="Cyclin_C"/>
    <property type="match status" value="1"/>
</dbReference>
<evidence type="ECO:0000256" key="5">
    <source>
        <dbReference type="SAM" id="MobiDB-lite"/>
    </source>
</evidence>
<dbReference type="EMBL" id="BEZZ01000135">
    <property type="protein sequence ID" value="GCC26725.1"/>
    <property type="molecule type" value="Genomic_DNA"/>
</dbReference>
<keyword evidence="3" id="KW-0131">Cell cycle</keyword>
<dbReference type="PANTHER" id="PTHR10177">
    <property type="entry name" value="CYCLINS"/>
    <property type="match status" value="1"/>
</dbReference>
<dbReference type="Proteomes" id="UP000287033">
    <property type="component" value="Unassembled WGS sequence"/>
</dbReference>
<dbReference type="SUPFAM" id="SSF47954">
    <property type="entry name" value="Cyclin-like"/>
    <property type="match status" value="2"/>
</dbReference>
<dbReference type="FunFam" id="1.10.472.10:FF:000061">
    <property type="entry name" value="cyclin-O"/>
    <property type="match status" value="1"/>
</dbReference>
<keyword evidence="1" id="KW-0132">Cell division</keyword>
<evidence type="ECO:0000256" key="2">
    <source>
        <dbReference type="ARBA" id="ARBA00023127"/>
    </source>
</evidence>
<dbReference type="InterPro" id="IPR004367">
    <property type="entry name" value="Cyclin_C-dom"/>
</dbReference>
<name>A0A401S8K2_CHIPU</name>
<reference evidence="8 9" key="1">
    <citation type="journal article" date="2018" name="Nat. Ecol. Evol.">
        <title>Shark genomes provide insights into elasmobranch evolution and the origin of vertebrates.</title>
        <authorList>
            <person name="Hara Y"/>
            <person name="Yamaguchi K"/>
            <person name="Onimaru K"/>
            <person name="Kadota M"/>
            <person name="Koyanagi M"/>
            <person name="Keeley SD"/>
            <person name="Tatsumi K"/>
            <person name="Tanaka K"/>
            <person name="Motone F"/>
            <person name="Kageyama Y"/>
            <person name="Nozu R"/>
            <person name="Adachi N"/>
            <person name="Nishimura O"/>
            <person name="Nakagawa R"/>
            <person name="Tanegashima C"/>
            <person name="Kiyatake I"/>
            <person name="Matsumoto R"/>
            <person name="Murakumo K"/>
            <person name="Nishida K"/>
            <person name="Terakita A"/>
            <person name="Kuratani S"/>
            <person name="Sato K"/>
            <person name="Hyodo S Kuraku.S."/>
        </authorList>
    </citation>
    <scope>NUCLEOTIDE SEQUENCE [LARGE SCALE GENOMIC DNA]</scope>
</reference>
<dbReference type="CDD" id="cd20536">
    <property type="entry name" value="CYCLIN_CCNO_rpt1"/>
    <property type="match status" value="1"/>
</dbReference>
<dbReference type="InterPro" id="IPR036915">
    <property type="entry name" value="Cyclin-like_sf"/>
</dbReference>
<feature type="domain" description="Cyclin C-terminal" evidence="7">
    <location>
        <begin position="242"/>
        <end position="358"/>
    </location>
</feature>
<evidence type="ECO:0000259" key="7">
    <source>
        <dbReference type="SMART" id="SM01332"/>
    </source>
</evidence>
<evidence type="ECO:0000256" key="4">
    <source>
        <dbReference type="RuleBase" id="RU000383"/>
    </source>
</evidence>
<dbReference type="GO" id="GO:0051301">
    <property type="term" value="P:cell division"/>
    <property type="evidence" value="ECO:0007669"/>
    <property type="project" value="UniProtKB-KW"/>
</dbReference>
<dbReference type="OrthoDB" id="5590282at2759"/>
<dbReference type="PROSITE" id="PS00292">
    <property type="entry name" value="CYCLINS"/>
    <property type="match status" value="1"/>
</dbReference>
<gene>
    <name evidence="8" type="ORF">chiPu_0005143</name>
</gene>
<proteinExistence type="inferred from homology"/>
<keyword evidence="2 4" id="KW-0195">Cyclin</keyword>
<sequence length="358" mass="40023">MVAANATGEEAPLQAAPSPGKRKRWAAAVSEDVTPEDRAEGVPDGAGSRAPLKRLKCPRYRAWSWGSGRRCGLEPSLCARPSEADSDSPALPSCGSPRRLTAHLDLQFLREYGQKCYHLNRESEKKFHPRNCLARQPQVTAEDRCKLVSWLIPVHRHFNFSFESMCLTVNIMDRFLQTTPVASDCFQLVGVTSLLLACKQVEVYPPRIKQLLSLCCDAFTGDQLRNLECIILIKLNFELLTPSVDFFLEHFTITRIEHEQSRSQAASSERLARRLVELSFADYSFNGYPPSLLASSALLLADRMLHPGGDPSSEISGYPPCLLEDCVQRLKLLVALNEESLAPLEVFEPTDRELSTEF</sequence>
<dbReference type="InterPro" id="IPR006671">
    <property type="entry name" value="Cyclin_N"/>
</dbReference>
<dbReference type="Pfam" id="PF00134">
    <property type="entry name" value="Cyclin_N"/>
    <property type="match status" value="1"/>
</dbReference>
<evidence type="ECO:0000313" key="8">
    <source>
        <dbReference type="EMBL" id="GCC26725.1"/>
    </source>
</evidence>
<feature type="domain" description="Cyclin-like" evidence="6">
    <location>
        <begin position="254"/>
        <end position="335"/>
    </location>
</feature>
<evidence type="ECO:0000256" key="3">
    <source>
        <dbReference type="ARBA" id="ARBA00023306"/>
    </source>
</evidence>
<protein>
    <submittedName>
        <fullName evidence="8">Uncharacterized protein</fullName>
    </submittedName>
</protein>
<evidence type="ECO:0000313" key="9">
    <source>
        <dbReference type="Proteomes" id="UP000287033"/>
    </source>
</evidence>